<feature type="region of interest" description="Disordered" evidence="2">
    <location>
        <begin position="532"/>
        <end position="576"/>
    </location>
</feature>
<feature type="compositionally biased region" description="Polar residues" evidence="2">
    <location>
        <begin position="202"/>
        <end position="223"/>
    </location>
</feature>
<proteinExistence type="predicted"/>
<protein>
    <submittedName>
        <fullName evidence="3">Uncharacterized protein</fullName>
    </submittedName>
</protein>
<keyword evidence="1" id="KW-0175">Coiled coil</keyword>
<organism evidence="3">
    <name type="scientific">Leptocylindrus danicus</name>
    <dbReference type="NCBI Taxonomy" id="163516"/>
    <lineage>
        <taxon>Eukaryota</taxon>
        <taxon>Sar</taxon>
        <taxon>Stramenopiles</taxon>
        <taxon>Ochrophyta</taxon>
        <taxon>Bacillariophyta</taxon>
        <taxon>Coscinodiscophyceae</taxon>
        <taxon>Chaetocerotophycidae</taxon>
        <taxon>Leptocylindrales</taxon>
        <taxon>Leptocylindraceae</taxon>
        <taxon>Leptocylindrus</taxon>
    </lineage>
</organism>
<feature type="compositionally biased region" description="Acidic residues" evidence="2">
    <location>
        <begin position="149"/>
        <end position="171"/>
    </location>
</feature>
<feature type="compositionally biased region" description="Acidic residues" evidence="2">
    <location>
        <begin position="21"/>
        <end position="52"/>
    </location>
</feature>
<dbReference type="AlphaFoldDB" id="A0A7S2NU50"/>
<feature type="region of interest" description="Disordered" evidence="2">
    <location>
        <begin position="1"/>
        <end position="94"/>
    </location>
</feature>
<name>A0A7S2NU50_9STRA</name>
<evidence type="ECO:0000256" key="2">
    <source>
        <dbReference type="SAM" id="MobiDB-lite"/>
    </source>
</evidence>
<evidence type="ECO:0000256" key="1">
    <source>
        <dbReference type="SAM" id="Coils"/>
    </source>
</evidence>
<gene>
    <name evidence="3" type="ORF">LDAN0321_LOCUS2078</name>
</gene>
<dbReference type="EMBL" id="HBGY01003298">
    <property type="protein sequence ID" value="CAD9559461.1"/>
    <property type="molecule type" value="Transcribed_RNA"/>
</dbReference>
<feature type="compositionally biased region" description="Basic residues" evidence="2">
    <location>
        <begin position="224"/>
        <end position="235"/>
    </location>
</feature>
<accession>A0A7S2NU50</accession>
<reference evidence="3" key="1">
    <citation type="submission" date="2021-01" db="EMBL/GenBank/DDBJ databases">
        <authorList>
            <person name="Corre E."/>
            <person name="Pelletier E."/>
            <person name="Niang G."/>
            <person name="Scheremetjew M."/>
            <person name="Finn R."/>
            <person name="Kale V."/>
            <person name="Holt S."/>
            <person name="Cochrane G."/>
            <person name="Meng A."/>
            <person name="Brown T."/>
            <person name="Cohen L."/>
        </authorList>
    </citation>
    <scope>NUCLEOTIDE SEQUENCE</scope>
    <source>
        <strain evidence="3">B650</strain>
    </source>
</reference>
<feature type="coiled-coil region" evidence="1">
    <location>
        <begin position="423"/>
        <end position="450"/>
    </location>
</feature>
<evidence type="ECO:0000313" key="3">
    <source>
        <dbReference type="EMBL" id="CAD9559461.1"/>
    </source>
</evidence>
<sequence length="576" mass="66209">MRQKGLRYREDFEQLSLGRDEEPEDEDDYYYDEGDGEDFDPFEEYYEEDEEATNYWSNPTRGKYRYSDEGKGRRRRRENGTTRRTSYKSTAAPPAPGFLKEFYDKLFWYGIDTSQTTSAGDRTMFGGTRGKFNGLKVIEDQQRLYQQENYDDDDDYDDDYDDEDNDEDEEYFAGIERRRRARREAARSSNSAQYRISDGSFGANTGETPQESFQLAERTPTQSNRRRTTRAKRTKQPQATDRVDSYQTNGYEWLGDGSMNDVYSYRKRGAVKNDDLIYEEGESWTREEVSNWFNGEEDDDSYSSESKPSLVGDVFEKIREGSETKMKKAVQWDNSYSPQRLRGRIDPSYDVVDVEVEDYTGEDEMIERGRISSQAKRRRRSGTKRRVGNEKELIDAIDRVPPIVGAWGPEGELVGMNAREKAIMEAVRELDDARRVVEEERAALSVAEERRSIAKAAVLLQRKRISDRRDYISASEGAQIRVKLRTLDADVTETKRAARKAEDLVYEAESRLQELESLHSALLKLAGNDSSKQLEADQAMPNTNSASETYVRPSGVESNNDCSGDDSLPTPTVGPE</sequence>
<feature type="region of interest" description="Disordered" evidence="2">
    <location>
        <begin position="148"/>
        <end position="259"/>
    </location>
</feature>